<evidence type="ECO:0000256" key="4">
    <source>
        <dbReference type="ARBA" id="ARBA00011738"/>
    </source>
</evidence>
<evidence type="ECO:0000256" key="5">
    <source>
        <dbReference type="ARBA" id="ARBA00022490"/>
    </source>
</evidence>
<dbReference type="HAMAP" id="MF_00051">
    <property type="entry name" value="SHMT"/>
    <property type="match status" value="1"/>
</dbReference>
<dbReference type="GO" id="GO:0030170">
    <property type="term" value="F:pyridoxal phosphate binding"/>
    <property type="evidence" value="ECO:0007669"/>
    <property type="project" value="UniProtKB-UniRule"/>
</dbReference>
<dbReference type="GO" id="GO:0004372">
    <property type="term" value="F:glycine hydroxymethyltransferase activity"/>
    <property type="evidence" value="ECO:0007669"/>
    <property type="project" value="UniProtKB-UniRule"/>
</dbReference>
<evidence type="ECO:0000256" key="1">
    <source>
        <dbReference type="ARBA" id="ARBA00001933"/>
    </source>
</evidence>
<dbReference type="AlphaFoldDB" id="A0A9Q3LA84"/>
<dbReference type="InterPro" id="IPR039429">
    <property type="entry name" value="SHMT-like_dom"/>
</dbReference>
<gene>
    <name evidence="10 12" type="primary">glyA</name>
    <name evidence="12" type="ORF">MADP07_00330</name>
</gene>
<dbReference type="EMBL" id="JABZFG010000004">
    <property type="protein sequence ID" value="MBW0602607.1"/>
    <property type="molecule type" value="Genomic_DNA"/>
</dbReference>
<reference evidence="12" key="1">
    <citation type="journal article" date="2021" name="Genes Genomics">
        <title>Comparative genomic analysis of Mycoplasma anatis strains.</title>
        <authorList>
            <person name="Zhou Q."/>
            <person name="Mai K."/>
            <person name="Yang D."/>
            <person name="Liu J."/>
            <person name="Yan Z."/>
            <person name="Luo C."/>
            <person name="Tan Y."/>
            <person name="Cao S."/>
            <person name="Zhou Q."/>
            <person name="Chen L."/>
            <person name="Chen F."/>
        </authorList>
    </citation>
    <scope>NUCLEOTIDE SEQUENCE</scope>
    <source>
        <strain evidence="12">DP07</strain>
    </source>
</reference>
<feature type="binding site" evidence="10">
    <location>
        <position position="118"/>
    </location>
    <ligand>
        <name>(6S)-5,6,7,8-tetrahydrofolate</name>
        <dbReference type="ChEBI" id="CHEBI:57453"/>
    </ligand>
</feature>
<protein>
    <recommendedName>
        <fullName evidence="10">Serine hydroxymethyltransferase</fullName>
        <shortName evidence="10">SHMT</shortName>
        <shortName evidence="10">Serine methylase</shortName>
        <ecNumber evidence="10">2.1.2.1</ecNumber>
    </recommendedName>
</protein>
<dbReference type="Pfam" id="PF00464">
    <property type="entry name" value="SHMT"/>
    <property type="match status" value="1"/>
</dbReference>
<dbReference type="PROSITE" id="PS00096">
    <property type="entry name" value="SHMT"/>
    <property type="match status" value="1"/>
</dbReference>
<feature type="binding site" evidence="10">
    <location>
        <begin position="122"/>
        <end position="124"/>
    </location>
    <ligand>
        <name>(6S)-5,6,7,8-tetrahydrofolate</name>
        <dbReference type="ChEBI" id="CHEBI:57453"/>
    </ligand>
</feature>
<evidence type="ECO:0000313" key="13">
    <source>
        <dbReference type="Proteomes" id="UP000746160"/>
    </source>
</evidence>
<evidence type="ECO:0000256" key="9">
    <source>
        <dbReference type="ARBA" id="ARBA00054606"/>
    </source>
</evidence>
<sequence length="422" mass="46786">MYQKIKLNDIDVQNAINNELIRQENHIELIASENYASENVLKAQGSVLTNKYGEGYPGKRYYGSCENVDIIESLAIERLKKLFNVQYANVQPYSGSVANAAAIASVVPSGGKIMGLSLDCGGHLTHGYKISFSGIFYNAVSYKLDKNGLLDYDEILKQAQIEKPDLIIAGYSAYPRIIDFAKFREICDKVGAKLMVDIAHIAGLIVAGVHPSPVGYADIITSTTHKTLRGARGGIIMTNDPEIAKKVDRWVFPGYQGGPLFHAIAGKAVGFYEALQPGFKTYGENIVKNSKRFAQYFINKGVKVVSNGTDNHLFMIDVNSSYNITGRDAEVILEKFNITINKNSIPFDTLSPTLASGIRLGTAAMTSRDFDRWEELAEIIDYILSNHNLITNNDPSVLSEVNQIKEKVKEFTTDYPIKKHYF</sequence>
<dbReference type="GO" id="GO:0005829">
    <property type="term" value="C:cytosol"/>
    <property type="evidence" value="ECO:0007669"/>
    <property type="project" value="TreeGrafter"/>
</dbReference>
<comment type="similarity">
    <text evidence="3 10">Belongs to the SHMT family.</text>
</comment>
<comment type="caution">
    <text evidence="12">The sequence shown here is derived from an EMBL/GenBank/DDBJ whole genome shotgun (WGS) entry which is preliminary data.</text>
</comment>
<evidence type="ECO:0000256" key="3">
    <source>
        <dbReference type="ARBA" id="ARBA00006376"/>
    </source>
</evidence>
<keyword evidence="7 10" id="KW-0808">Transferase</keyword>
<dbReference type="RefSeq" id="WP_218675295.1">
    <property type="nucleotide sequence ID" value="NZ_JABZFC010000002.1"/>
</dbReference>
<dbReference type="GO" id="GO:0019264">
    <property type="term" value="P:glycine biosynthetic process from serine"/>
    <property type="evidence" value="ECO:0007669"/>
    <property type="project" value="UniProtKB-UniRule"/>
</dbReference>
<dbReference type="GO" id="GO:0035999">
    <property type="term" value="P:tetrahydrofolate interconversion"/>
    <property type="evidence" value="ECO:0007669"/>
    <property type="project" value="UniProtKB-UniRule"/>
</dbReference>
<feature type="domain" description="Serine hydroxymethyltransferase-like" evidence="11">
    <location>
        <begin position="7"/>
        <end position="383"/>
    </location>
</feature>
<feature type="site" description="Plays an important role in substrate specificity" evidence="10">
    <location>
        <position position="225"/>
    </location>
</feature>
<dbReference type="FunFam" id="3.40.640.10:FF:000001">
    <property type="entry name" value="Serine hydroxymethyltransferase"/>
    <property type="match status" value="1"/>
</dbReference>
<comment type="catalytic activity">
    <reaction evidence="10">
        <text>(6R)-5,10-methylene-5,6,7,8-tetrahydrofolate + glycine + H2O = (6S)-5,6,7,8-tetrahydrofolate + L-serine</text>
        <dbReference type="Rhea" id="RHEA:15481"/>
        <dbReference type="ChEBI" id="CHEBI:15377"/>
        <dbReference type="ChEBI" id="CHEBI:15636"/>
        <dbReference type="ChEBI" id="CHEBI:33384"/>
        <dbReference type="ChEBI" id="CHEBI:57305"/>
        <dbReference type="ChEBI" id="CHEBI:57453"/>
        <dbReference type="EC" id="2.1.2.1"/>
    </reaction>
</comment>
<evidence type="ECO:0000256" key="6">
    <source>
        <dbReference type="ARBA" id="ARBA00022563"/>
    </source>
</evidence>
<accession>A0A9Q3LA84</accession>
<organism evidence="12 13">
    <name type="scientific">Mycoplasmopsis anatis</name>
    <dbReference type="NCBI Taxonomy" id="171279"/>
    <lineage>
        <taxon>Bacteria</taxon>
        <taxon>Bacillati</taxon>
        <taxon>Mycoplasmatota</taxon>
        <taxon>Mycoplasmoidales</taxon>
        <taxon>Metamycoplasmataceae</taxon>
        <taxon>Mycoplasmopsis</taxon>
    </lineage>
</organism>
<comment type="subcellular location">
    <subcellularLocation>
        <location evidence="2 10">Cytoplasm</location>
    </subcellularLocation>
</comment>
<comment type="cofactor">
    <cofactor evidence="1 10">
        <name>pyridoxal 5'-phosphate</name>
        <dbReference type="ChEBI" id="CHEBI:597326"/>
    </cofactor>
</comment>
<dbReference type="CDD" id="cd00378">
    <property type="entry name" value="SHMT"/>
    <property type="match status" value="1"/>
</dbReference>
<dbReference type="Proteomes" id="UP000746160">
    <property type="component" value="Unassembled WGS sequence"/>
</dbReference>
<comment type="pathway">
    <text evidence="10">One-carbon metabolism; tetrahydrofolate interconversion.</text>
</comment>
<dbReference type="InterPro" id="IPR001085">
    <property type="entry name" value="Ser_HO-MeTrfase"/>
</dbReference>
<evidence type="ECO:0000256" key="7">
    <source>
        <dbReference type="ARBA" id="ARBA00022679"/>
    </source>
</evidence>
<comment type="caution">
    <text evidence="10">Lacks conserved residue(s) required for the propagation of feature annotation.</text>
</comment>
<name>A0A9Q3LA84_9BACT</name>
<evidence type="ECO:0000259" key="11">
    <source>
        <dbReference type="Pfam" id="PF00464"/>
    </source>
</evidence>
<dbReference type="EC" id="2.1.2.1" evidence="10"/>
<dbReference type="InterPro" id="IPR049943">
    <property type="entry name" value="Ser_HO-MeTrfase-like"/>
</dbReference>
<keyword evidence="10" id="KW-0028">Amino-acid biosynthesis</keyword>
<evidence type="ECO:0000256" key="8">
    <source>
        <dbReference type="ARBA" id="ARBA00022898"/>
    </source>
</evidence>
<keyword evidence="5 10" id="KW-0963">Cytoplasm</keyword>
<dbReference type="PIRSF" id="PIRSF000412">
    <property type="entry name" value="SHMT"/>
    <property type="match status" value="1"/>
</dbReference>
<comment type="pathway">
    <text evidence="10">Amino-acid biosynthesis; glycine biosynthesis; glycine from L-serine: step 1/1.</text>
</comment>
<proteinExistence type="inferred from homology"/>
<evidence type="ECO:0000256" key="2">
    <source>
        <dbReference type="ARBA" id="ARBA00004496"/>
    </source>
</evidence>
<comment type="subunit">
    <text evidence="4 10">Homodimer.</text>
</comment>
<evidence type="ECO:0000313" key="12">
    <source>
        <dbReference type="EMBL" id="MBW0602607.1"/>
    </source>
</evidence>
<keyword evidence="8 10" id="KW-0663">Pyridoxal phosphate</keyword>
<dbReference type="PANTHER" id="PTHR11680:SF35">
    <property type="entry name" value="SERINE HYDROXYMETHYLTRANSFERASE 1"/>
    <property type="match status" value="1"/>
</dbReference>
<evidence type="ECO:0000256" key="10">
    <source>
        <dbReference type="HAMAP-Rule" id="MF_00051"/>
    </source>
</evidence>
<keyword evidence="6 10" id="KW-0554">One-carbon metabolism</keyword>
<feature type="modified residue" description="N6-(pyridoxal phosphate)lysine" evidence="10">
    <location>
        <position position="226"/>
    </location>
</feature>
<dbReference type="InterPro" id="IPR019798">
    <property type="entry name" value="Ser_HO-MeTrfase_PLP_BS"/>
</dbReference>
<dbReference type="PANTHER" id="PTHR11680">
    <property type="entry name" value="SERINE HYDROXYMETHYLTRANSFERASE"/>
    <property type="match status" value="1"/>
</dbReference>
<dbReference type="NCBIfam" id="NF000586">
    <property type="entry name" value="PRK00011.1"/>
    <property type="match status" value="1"/>
</dbReference>
<comment type="function">
    <text evidence="9">Catalyzes the reversible interconversion of serine and glycine with tetrahydrofolate (THF) serving as the one-carbon carrier. This reaction serves as the major source of one-carbon groups required for the biosynthesis of purines, thymidylate, methionine, and other important biomolecules. Also exhibits THF-independent aldolase activity toward beta-hydroxyamino acids, producing glycine and aldehydes, via a retro-aldol mechanism. Thus, is able to catalyze the cleavage of L-allo-threonine.</text>
</comment>